<dbReference type="InterPro" id="IPR002083">
    <property type="entry name" value="MATH/TRAF_dom"/>
</dbReference>
<evidence type="ECO:0000313" key="2">
    <source>
        <dbReference type="EMBL" id="KAJ0980002.1"/>
    </source>
</evidence>
<dbReference type="PANTHER" id="PTHR46162">
    <property type="entry name" value="TRAF-LIKE FAMILY PROTEIN"/>
    <property type="match status" value="1"/>
</dbReference>
<comment type="caution">
    <text evidence="2">The sequence shown here is derived from an EMBL/GenBank/DDBJ whole genome shotgun (WGS) entry which is preliminary data.</text>
</comment>
<dbReference type="Gene3D" id="2.60.210.10">
    <property type="entry name" value="Apoptosis, Tumor Necrosis Factor Receptor Associated Protein 2, Chain A"/>
    <property type="match status" value="2"/>
</dbReference>
<dbReference type="InterPro" id="IPR008974">
    <property type="entry name" value="TRAF-like"/>
</dbReference>
<protein>
    <recommendedName>
        <fullName evidence="1">MATH domain-containing protein</fullName>
    </recommendedName>
</protein>
<dbReference type="SUPFAM" id="SSF49599">
    <property type="entry name" value="TRAF domain-like"/>
    <property type="match status" value="2"/>
</dbReference>
<dbReference type="AlphaFoldDB" id="A0A9D5CVZ1"/>
<organism evidence="2 3">
    <name type="scientific">Dioscorea zingiberensis</name>
    <dbReference type="NCBI Taxonomy" id="325984"/>
    <lineage>
        <taxon>Eukaryota</taxon>
        <taxon>Viridiplantae</taxon>
        <taxon>Streptophyta</taxon>
        <taxon>Embryophyta</taxon>
        <taxon>Tracheophyta</taxon>
        <taxon>Spermatophyta</taxon>
        <taxon>Magnoliopsida</taxon>
        <taxon>Liliopsida</taxon>
        <taxon>Dioscoreales</taxon>
        <taxon>Dioscoreaceae</taxon>
        <taxon>Dioscorea</taxon>
    </lineage>
</organism>
<reference evidence="2" key="2">
    <citation type="journal article" date="2022" name="Hortic Res">
        <title>The genome of Dioscorea zingiberensis sheds light on the biosynthesis, origin and evolution of the medicinally important diosgenin saponins.</title>
        <authorList>
            <person name="Li Y."/>
            <person name="Tan C."/>
            <person name="Li Z."/>
            <person name="Guo J."/>
            <person name="Li S."/>
            <person name="Chen X."/>
            <person name="Wang C."/>
            <person name="Dai X."/>
            <person name="Yang H."/>
            <person name="Song W."/>
            <person name="Hou L."/>
            <person name="Xu J."/>
            <person name="Tong Z."/>
            <person name="Xu A."/>
            <person name="Yuan X."/>
            <person name="Wang W."/>
            <person name="Yang Q."/>
            <person name="Chen L."/>
            <person name="Sun Z."/>
            <person name="Wang K."/>
            <person name="Pan B."/>
            <person name="Chen J."/>
            <person name="Bao Y."/>
            <person name="Liu F."/>
            <person name="Qi X."/>
            <person name="Gang D.R."/>
            <person name="Wen J."/>
            <person name="Li J."/>
        </authorList>
    </citation>
    <scope>NUCLEOTIDE SEQUENCE</scope>
    <source>
        <strain evidence="2">Dzin_1.0</strain>
    </source>
</reference>
<sequence length="366" mass="42390">MAKCYILFVIWPHWSNGSFLLRIVNGSWILFLEIITPYSGFLLIGALGKRESGLNLQKKSMGNTKSVFRRSAHKNEKKKMKKKEPITSTEDFHFNFIWCIENFSQLPDRKGLKYESGDFYAFDCWWKLHLVKDGTDHLGLYLYMASAPLNLRFAEFSVKFKLSVLDQIGENHRTRTGNGILAVFKTWGFKNLIKLEELSEANDSYLVDDTCEFELEIISVTPIKRKIETLVVQVQEPQKHRWIISNFSQLPRTSPVTESFTLFDIMWKLELFPNGRAEYHRNISLYLIYESSTPHPSVEYTISVIDQKNGEDKKMTACTVFRIKSQGWGFANFLAISDLRDPAKGYIVDDTCQIELEIKLLGFVDT</sequence>
<feature type="domain" description="MATH" evidence="1">
    <location>
        <begin position="237"/>
        <end position="358"/>
    </location>
</feature>
<dbReference type="OrthoDB" id="1883087at2759"/>
<dbReference type="PROSITE" id="PS50144">
    <property type="entry name" value="MATH"/>
    <property type="match status" value="2"/>
</dbReference>
<keyword evidence="3" id="KW-1185">Reference proteome</keyword>
<feature type="domain" description="MATH" evidence="1">
    <location>
        <begin position="93"/>
        <end position="217"/>
    </location>
</feature>
<proteinExistence type="predicted"/>
<dbReference type="CDD" id="cd00121">
    <property type="entry name" value="MATH"/>
    <property type="match status" value="2"/>
</dbReference>
<dbReference type="SMART" id="SM00061">
    <property type="entry name" value="MATH"/>
    <property type="match status" value="2"/>
</dbReference>
<evidence type="ECO:0000313" key="3">
    <source>
        <dbReference type="Proteomes" id="UP001085076"/>
    </source>
</evidence>
<name>A0A9D5CVZ1_9LILI</name>
<evidence type="ECO:0000259" key="1">
    <source>
        <dbReference type="PROSITE" id="PS50144"/>
    </source>
</evidence>
<accession>A0A9D5CVZ1</accession>
<reference evidence="2" key="1">
    <citation type="submission" date="2021-03" db="EMBL/GenBank/DDBJ databases">
        <authorList>
            <person name="Li Z."/>
            <person name="Yang C."/>
        </authorList>
    </citation>
    <scope>NUCLEOTIDE SEQUENCE</scope>
    <source>
        <strain evidence="2">Dzin_1.0</strain>
        <tissue evidence="2">Leaf</tissue>
    </source>
</reference>
<gene>
    <name evidence="2" type="ORF">J5N97_015476</name>
</gene>
<dbReference type="Proteomes" id="UP001085076">
    <property type="component" value="Miscellaneous, Linkage group lg03"/>
</dbReference>
<dbReference type="PANTHER" id="PTHR46162:SF2">
    <property type="entry name" value="ANKYRIN REPEAT-CONTAINING PROTEIN-RELATED"/>
    <property type="match status" value="1"/>
</dbReference>
<dbReference type="EMBL" id="JAGGNH010000003">
    <property type="protein sequence ID" value="KAJ0980002.1"/>
    <property type="molecule type" value="Genomic_DNA"/>
</dbReference>
<dbReference type="Pfam" id="PF22486">
    <property type="entry name" value="MATH_2"/>
    <property type="match status" value="2"/>
</dbReference>